<proteinExistence type="predicted"/>
<dbReference type="AlphaFoldDB" id="A0A7X5XSM0"/>
<organism evidence="1 2">
    <name type="scientific">Sphingopyxis italica</name>
    <dbReference type="NCBI Taxonomy" id="1129133"/>
    <lineage>
        <taxon>Bacteria</taxon>
        <taxon>Pseudomonadati</taxon>
        <taxon>Pseudomonadota</taxon>
        <taxon>Alphaproteobacteria</taxon>
        <taxon>Sphingomonadales</taxon>
        <taxon>Sphingomonadaceae</taxon>
        <taxon>Sphingopyxis</taxon>
    </lineage>
</organism>
<reference evidence="1 2" key="1">
    <citation type="submission" date="2020-03" db="EMBL/GenBank/DDBJ databases">
        <title>Genomic Encyclopedia of Type Strains, Phase IV (KMG-IV): sequencing the most valuable type-strain genomes for metagenomic binning, comparative biology and taxonomic classification.</title>
        <authorList>
            <person name="Goeker M."/>
        </authorList>
    </citation>
    <scope>NUCLEOTIDE SEQUENCE [LARGE SCALE GENOMIC DNA]</scope>
    <source>
        <strain evidence="1 2">DSM 25229</strain>
    </source>
</reference>
<evidence type="ECO:0000313" key="2">
    <source>
        <dbReference type="Proteomes" id="UP000535078"/>
    </source>
</evidence>
<name>A0A7X5XSM0_9SPHN</name>
<dbReference type="SUPFAM" id="SSF48295">
    <property type="entry name" value="TrpR-like"/>
    <property type="match status" value="1"/>
</dbReference>
<protein>
    <submittedName>
        <fullName evidence="1">Chromosomal replication initiation ATPase DnaA</fullName>
    </submittedName>
</protein>
<accession>A0A7X5XSM0</accession>
<dbReference type="GO" id="GO:0043565">
    <property type="term" value="F:sequence-specific DNA binding"/>
    <property type="evidence" value="ECO:0007669"/>
    <property type="project" value="InterPro"/>
</dbReference>
<dbReference type="InterPro" id="IPR010921">
    <property type="entry name" value="Trp_repressor/repl_initiator"/>
</dbReference>
<comment type="caution">
    <text evidence="1">The sequence shown here is derived from an EMBL/GenBank/DDBJ whole genome shotgun (WGS) entry which is preliminary data.</text>
</comment>
<keyword evidence="2" id="KW-1185">Reference proteome</keyword>
<dbReference type="Proteomes" id="UP000535078">
    <property type="component" value="Unassembled WGS sequence"/>
</dbReference>
<gene>
    <name evidence="1" type="ORF">GGR90_002757</name>
</gene>
<sequence>MTAPPLDPHDLAKHANVPLPVVRLMFAAAENDAETVRLLRSADIDRETMWLRRAIITAAKWHTSATLEQLGRAFNRDHSTVQRWLADAKAMHAEDPAFRAFSDRIANICAGSRRAA</sequence>
<dbReference type="RefSeq" id="WP_167921992.1">
    <property type="nucleotide sequence ID" value="NZ_JAATIT010000003.1"/>
</dbReference>
<dbReference type="EMBL" id="JAATIT010000003">
    <property type="protein sequence ID" value="NJB90563.1"/>
    <property type="molecule type" value="Genomic_DNA"/>
</dbReference>
<evidence type="ECO:0000313" key="1">
    <source>
        <dbReference type="EMBL" id="NJB90563.1"/>
    </source>
</evidence>
<dbReference type="Gene3D" id="1.10.1750.10">
    <property type="match status" value="1"/>
</dbReference>